<evidence type="ECO:0000313" key="2">
    <source>
        <dbReference type="Proteomes" id="UP000824890"/>
    </source>
</evidence>
<sequence>MVGRKASEGENSDTYQCLASATKAGLYIAPHDTLNDIPNEQALASAIYETCTKMAASKHVQESQLHHRRGNKTKPRCRDMIFDEMLTLRLLMTPKNRLSISGF</sequence>
<proteinExistence type="predicted"/>
<dbReference type="EMBL" id="JAGKQM010000009">
    <property type="protein sequence ID" value="KAH0910230.1"/>
    <property type="molecule type" value="Genomic_DNA"/>
</dbReference>
<comment type="caution">
    <text evidence="1">The sequence shown here is derived from an EMBL/GenBank/DDBJ whole genome shotgun (WGS) entry which is preliminary data.</text>
</comment>
<reference evidence="1 2" key="1">
    <citation type="submission" date="2021-05" db="EMBL/GenBank/DDBJ databases">
        <title>Genome Assembly of Synthetic Allotetraploid Brassica napus Reveals Homoeologous Exchanges between Subgenomes.</title>
        <authorList>
            <person name="Davis J.T."/>
        </authorList>
    </citation>
    <scope>NUCLEOTIDE SEQUENCE [LARGE SCALE GENOMIC DNA]</scope>
    <source>
        <strain evidence="2">cv. Da-Ae</strain>
        <tissue evidence="1">Seedling</tissue>
    </source>
</reference>
<name>A0ABQ8BZJ7_BRANA</name>
<gene>
    <name evidence="1" type="ORF">HID58_033551</name>
</gene>
<keyword evidence="2" id="KW-1185">Reference proteome</keyword>
<accession>A0ABQ8BZJ7</accession>
<protein>
    <submittedName>
        <fullName evidence="1">Uncharacterized protein</fullName>
    </submittedName>
</protein>
<organism evidence="1 2">
    <name type="scientific">Brassica napus</name>
    <name type="common">Rape</name>
    <dbReference type="NCBI Taxonomy" id="3708"/>
    <lineage>
        <taxon>Eukaryota</taxon>
        <taxon>Viridiplantae</taxon>
        <taxon>Streptophyta</taxon>
        <taxon>Embryophyta</taxon>
        <taxon>Tracheophyta</taxon>
        <taxon>Spermatophyta</taxon>
        <taxon>Magnoliopsida</taxon>
        <taxon>eudicotyledons</taxon>
        <taxon>Gunneridae</taxon>
        <taxon>Pentapetalae</taxon>
        <taxon>rosids</taxon>
        <taxon>malvids</taxon>
        <taxon>Brassicales</taxon>
        <taxon>Brassicaceae</taxon>
        <taxon>Brassiceae</taxon>
        <taxon>Brassica</taxon>
    </lineage>
</organism>
<evidence type="ECO:0000313" key="1">
    <source>
        <dbReference type="EMBL" id="KAH0910230.1"/>
    </source>
</evidence>
<dbReference type="Proteomes" id="UP000824890">
    <property type="component" value="Unassembled WGS sequence"/>
</dbReference>